<keyword evidence="3" id="KW-1185">Reference proteome</keyword>
<name>A0A1I6DIS8_9PSEU</name>
<dbReference type="EMBL" id="FOYL01000002">
    <property type="protein sequence ID" value="SFR05336.1"/>
    <property type="molecule type" value="Genomic_DNA"/>
</dbReference>
<dbReference type="AlphaFoldDB" id="A0A1I6DIS8"/>
<evidence type="ECO:0000256" key="1">
    <source>
        <dbReference type="SAM" id="MobiDB-lite"/>
    </source>
</evidence>
<feature type="region of interest" description="Disordered" evidence="1">
    <location>
        <begin position="173"/>
        <end position="241"/>
    </location>
</feature>
<gene>
    <name evidence="2" type="ORF">SAMN04488564_102777</name>
</gene>
<proteinExistence type="predicted"/>
<dbReference type="Proteomes" id="UP000198583">
    <property type="component" value="Unassembled WGS sequence"/>
</dbReference>
<organism evidence="2 3">
    <name type="scientific">Lentzea waywayandensis</name>
    <dbReference type="NCBI Taxonomy" id="84724"/>
    <lineage>
        <taxon>Bacteria</taxon>
        <taxon>Bacillati</taxon>
        <taxon>Actinomycetota</taxon>
        <taxon>Actinomycetes</taxon>
        <taxon>Pseudonocardiales</taxon>
        <taxon>Pseudonocardiaceae</taxon>
        <taxon>Lentzea</taxon>
    </lineage>
</organism>
<evidence type="ECO:0000313" key="2">
    <source>
        <dbReference type="EMBL" id="SFR05336.1"/>
    </source>
</evidence>
<protein>
    <submittedName>
        <fullName evidence="2">Uncharacterized protein</fullName>
    </submittedName>
</protein>
<sequence length="241" mass="26434">MRIQQSAARRPESSGPASASAVPGPMSGRADAPSRNERRLTIRFLRPVTGRRRCPSERGVTLRGLSFARSRYCGERPHSPFGNTAGTTAVIRVGRCGPCPPGLTSSPSRKTVRLVPRRATRREATDRIGLTKLALKPSLSPTDGLRASGRRGALLPRRPPSFFLSRKVFRVPDGDRPHRFPWNTRDPRSVVRSGRCGTSPRAPTESPSRHTVRLEPRRAHRREATAAPTTSHALKPDPPTA</sequence>
<feature type="region of interest" description="Disordered" evidence="1">
    <location>
        <begin position="1"/>
        <end position="38"/>
    </location>
</feature>
<reference evidence="3" key="1">
    <citation type="submission" date="2016-10" db="EMBL/GenBank/DDBJ databases">
        <authorList>
            <person name="Varghese N."/>
            <person name="Submissions S."/>
        </authorList>
    </citation>
    <scope>NUCLEOTIDE SEQUENCE [LARGE SCALE GENOMIC DNA]</scope>
    <source>
        <strain evidence="3">DSM 44232</strain>
    </source>
</reference>
<feature type="compositionally biased region" description="Low complexity" evidence="1">
    <location>
        <begin position="13"/>
        <end position="25"/>
    </location>
</feature>
<accession>A0A1I6DIS8</accession>
<evidence type="ECO:0000313" key="3">
    <source>
        <dbReference type="Proteomes" id="UP000198583"/>
    </source>
</evidence>